<evidence type="ECO:0000256" key="2">
    <source>
        <dbReference type="ARBA" id="ARBA00006175"/>
    </source>
</evidence>
<evidence type="ECO:0000256" key="4">
    <source>
        <dbReference type="ARBA" id="ARBA00022692"/>
    </source>
</evidence>
<proteinExistence type="evidence at transcript level"/>
<evidence type="ECO:0000256" key="5">
    <source>
        <dbReference type="ARBA" id="ARBA00022737"/>
    </source>
</evidence>
<comment type="similarity">
    <text evidence="2 8">Belongs to the MIP/aquaporin (TC 1.A.8) family.</text>
</comment>
<keyword evidence="7 9" id="KW-0472">Membrane</keyword>
<keyword evidence="3 8" id="KW-0813">Transport</keyword>
<evidence type="ECO:0000256" key="6">
    <source>
        <dbReference type="ARBA" id="ARBA00022989"/>
    </source>
</evidence>
<feature type="transmembrane region" description="Helical" evidence="9">
    <location>
        <begin position="44"/>
        <end position="63"/>
    </location>
</feature>
<dbReference type="InterPro" id="IPR022357">
    <property type="entry name" value="MIP_CS"/>
</dbReference>
<keyword evidence="5" id="KW-0677">Repeat</keyword>
<dbReference type="GO" id="GO:0019755">
    <property type="term" value="P:one-carbon compound transport"/>
    <property type="evidence" value="ECO:0007669"/>
    <property type="project" value="UniProtKB-ARBA"/>
</dbReference>
<dbReference type="InterPro" id="IPR023271">
    <property type="entry name" value="Aquaporin-like"/>
</dbReference>
<feature type="transmembrane region" description="Helical" evidence="9">
    <location>
        <begin position="134"/>
        <end position="154"/>
    </location>
</feature>
<evidence type="ECO:0000313" key="10">
    <source>
        <dbReference type="EMBL" id="ADD24207.1"/>
    </source>
</evidence>
<feature type="transmembrane region" description="Helical" evidence="9">
    <location>
        <begin position="229"/>
        <end position="249"/>
    </location>
</feature>
<dbReference type="GO" id="GO:0012505">
    <property type="term" value="C:endomembrane system"/>
    <property type="evidence" value="ECO:0007669"/>
    <property type="project" value="UniProtKB-SubCell"/>
</dbReference>
<feature type="transmembrane region" description="Helical" evidence="9">
    <location>
        <begin position="18"/>
        <end position="37"/>
    </location>
</feature>
<feature type="transmembrane region" description="Helical" evidence="9">
    <location>
        <begin position="69"/>
        <end position="90"/>
    </location>
</feature>
<dbReference type="Pfam" id="PF00230">
    <property type="entry name" value="MIP"/>
    <property type="match status" value="1"/>
</dbReference>
<dbReference type="PROSITE" id="PS00221">
    <property type="entry name" value="MIP"/>
    <property type="match status" value="1"/>
</dbReference>
<organism evidence="10">
    <name type="scientific">Lepeophtheirus salmonis</name>
    <name type="common">Salmon louse</name>
    <name type="synonym">Caligus salmonis</name>
    <dbReference type="NCBI Taxonomy" id="72036"/>
    <lineage>
        <taxon>Eukaryota</taxon>
        <taxon>Metazoa</taxon>
        <taxon>Ecdysozoa</taxon>
        <taxon>Arthropoda</taxon>
        <taxon>Crustacea</taxon>
        <taxon>Multicrustacea</taxon>
        <taxon>Hexanauplia</taxon>
        <taxon>Copepoda</taxon>
        <taxon>Siphonostomatoida</taxon>
        <taxon>Caligidae</taxon>
        <taxon>Lepeophtheirus</taxon>
    </lineage>
</organism>
<dbReference type="GO" id="GO:0015250">
    <property type="term" value="F:water channel activity"/>
    <property type="evidence" value="ECO:0007669"/>
    <property type="project" value="TreeGrafter"/>
</dbReference>
<name>D3PG11_LEPSM</name>
<keyword evidence="6 9" id="KW-1133">Transmembrane helix</keyword>
<dbReference type="PRINTS" id="PR00783">
    <property type="entry name" value="MINTRINSICP"/>
</dbReference>
<dbReference type="PANTHER" id="PTHR45665:SF9">
    <property type="entry name" value="AQUAPORIN-8"/>
    <property type="match status" value="1"/>
</dbReference>
<reference evidence="10" key="1">
    <citation type="submission" date="2010-03" db="EMBL/GenBank/DDBJ databases">
        <title>Lepeophtheirus salmonis ESTs and full-length cDNAs.</title>
        <authorList>
            <person name="Yasuike M."/>
            <person name="von Schalburg K."/>
            <person name="Cooper G."/>
            <person name="Leong J."/>
            <person name="Jones S.R.M."/>
            <person name="Koop B.F."/>
        </authorList>
    </citation>
    <scope>NUCLEOTIDE SEQUENCE</scope>
    <source>
        <tissue evidence="10">Whole</tissue>
    </source>
</reference>
<dbReference type="AlphaFoldDB" id="D3PG11"/>
<dbReference type="InterPro" id="IPR034294">
    <property type="entry name" value="Aquaporin_transptr"/>
</dbReference>
<comment type="subcellular location">
    <subcellularLocation>
        <location evidence="1">Endomembrane system</location>
        <topology evidence="1">Multi-pass membrane protein</topology>
    </subcellularLocation>
</comment>
<keyword evidence="4 8" id="KW-0812">Transmembrane</keyword>
<protein>
    <submittedName>
        <fullName evidence="10">Aquaporin</fullName>
    </submittedName>
</protein>
<evidence type="ECO:0000256" key="9">
    <source>
        <dbReference type="SAM" id="Phobius"/>
    </source>
</evidence>
<evidence type="ECO:0000256" key="1">
    <source>
        <dbReference type="ARBA" id="ARBA00004127"/>
    </source>
</evidence>
<gene>
    <name evidence="10" type="primary">AQP</name>
</gene>
<evidence type="ECO:0000256" key="3">
    <source>
        <dbReference type="ARBA" id="ARBA00022448"/>
    </source>
</evidence>
<dbReference type="InterPro" id="IPR000425">
    <property type="entry name" value="MIP"/>
</dbReference>
<dbReference type="PANTHER" id="PTHR45665">
    <property type="entry name" value="AQUAPORIN-8"/>
    <property type="match status" value="1"/>
</dbReference>
<accession>D3PG11</accession>
<evidence type="ECO:0000256" key="7">
    <source>
        <dbReference type="ARBA" id="ARBA00023136"/>
    </source>
</evidence>
<dbReference type="Gene3D" id="1.20.1080.10">
    <property type="entry name" value="Glycerol uptake facilitator protein"/>
    <property type="match status" value="1"/>
</dbReference>
<feature type="transmembrane region" description="Helical" evidence="9">
    <location>
        <begin position="185"/>
        <end position="209"/>
    </location>
</feature>
<feature type="transmembrane region" description="Helical" evidence="9">
    <location>
        <begin position="97"/>
        <end position="114"/>
    </location>
</feature>
<dbReference type="EMBL" id="BT120567">
    <property type="protein sequence ID" value="ADD24207.1"/>
    <property type="molecule type" value="mRNA"/>
</dbReference>
<evidence type="ECO:0000256" key="8">
    <source>
        <dbReference type="RuleBase" id="RU000477"/>
    </source>
</evidence>
<dbReference type="SUPFAM" id="SSF81338">
    <property type="entry name" value="Aquaporin-like"/>
    <property type="match status" value="1"/>
</dbReference>
<sequence>MSRTVFNWKIIRTFASEFFVSFLFGFTAYSSGLVVSIESIEAGPILIGLALGFSGIALIYSFLDVTVAHFNPAITLSAMVFCKIPFLMGLGFILSRILGFLAASAIVLGCFSGSSEEILNTILPKPVSDSISTLNIILTEGMLAGILVFVAFAVSINKHKKPVHNTVEDDELLESREDTAPDTTILGPLCIGLTLGFLALLGASSSGGAYNPALVFAPVLLTGRWADSWKYWVGEFVGGILGAVIQILLMGDIIASY</sequence>
<dbReference type="GO" id="GO:0016020">
    <property type="term" value="C:membrane"/>
    <property type="evidence" value="ECO:0007669"/>
    <property type="project" value="InterPro"/>
</dbReference>
<dbReference type="GO" id="GO:0005737">
    <property type="term" value="C:cytoplasm"/>
    <property type="evidence" value="ECO:0007669"/>
    <property type="project" value="UniProtKB-ARBA"/>
</dbReference>